<evidence type="ECO:0000256" key="5">
    <source>
        <dbReference type="ARBA" id="ARBA00023002"/>
    </source>
</evidence>
<keyword evidence="2" id="KW-0575">Peroxidase</keyword>
<evidence type="ECO:0000256" key="8">
    <source>
        <dbReference type="ARBA" id="ARBA00049145"/>
    </source>
</evidence>
<protein>
    <recommendedName>
        <fullName evidence="9">Plant heme peroxidase family profile domain-containing protein</fullName>
    </recommendedName>
</protein>
<dbReference type="AlphaFoldDB" id="A0A0L0F6N9"/>
<dbReference type="GO" id="GO:0042744">
    <property type="term" value="P:hydrogen peroxide catabolic process"/>
    <property type="evidence" value="ECO:0007669"/>
    <property type="project" value="UniProtKB-KW"/>
</dbReference>
<dbReference type="RefSeq" id="XP_014146287.1">
    <property type="nucleotide sequence ID" value="XM_014290812.1"/>
</dbReference>
<dbReference type="GO" id="GO:0070301">
    <property type="term" value="P:cellular response to hydrogen peroxide"/>
    <property type="evidence" value="ECO:0007669"/>
    <property type="project" value="TreeGrafter"/>
</dbReference>
<gene>
    <name evidence="10" type="ORF">SARC_15057</name>
</gene>
<keyword evidence="11" id="KW-1185">Reference proteome</keyword>
<keyword evidence="5" id="KW-0560">Oxidoreductase</keyword>
<evidence type="ECO:0000313" key="11">
    <source>
        <dbReference type="Proteomes" id="UP000054560"/>
    </source>
</evidence>
<dbReference type="PRINTS" id="PR00460">
    <property type="entry name" value="BPEROXIDASE"/>
</dbReference>
<dbReference type="Proteomes" id="UP000054560">
    <property type="component" value="Unassembled WGS sequence"/>
</dbReference>
<evidence type="ECO:0000256" key="6">
    <source>
        <dbReference type="ARBA" id="ARBA00023004"/>
    </source>
</evidence>
<dbReference type="GO" id="GO:0020037">
    <property type="term" value="F:heme binding"/>
    <property type="evidence" value="ECO:0007669"/>
    <property type="project" value="InterPro"/>
</dbReference>
<dbReference type="GO" id="GO:0004096">
    <property type="term" value="F:catalase activity"/>
    <property type="evidence" value="ECO:0007669"/>
    <property type="project" value="InterPro"/>
</dbReference>
<keyword evidence="3" id="KW-0349">Heme</keyword>
<dbReference type="PRINTS" id="PR00458">
    <property type="entry name" value="PEROXIDASE"/>
</dbReference>
<organism evidence="10 11">
    <name type="scientific">Sphaeroforma arctica JP610</name>
    <dbReference type="NCBI Taxonomy" id="667725"/>
    <lineage>
        <taxon>Eukaryota</taxon>
        <taxon>Ichthyosporea</taxon>
        <taxon>Ichthyophonida</taxon>
        <taxon>Sphaeroforma</taxon>
    </lineage>
</organism>
<dbReference type="EMBL" id="KQ247138">
    <property type="protein sequence ID" value="KNC72385.1"/>
    <property type="molecule type" value="Genomic_DNA"/>
</dbReference>
<dbReference type="InterPro" id="IPR000763">
    <property type="entry name" value="Catalase_peroxidase"/>
</dbReference>
<dbReference type="GO" id="GO:0005829">
    <property type="term" value="C:cytosol"/>
    <property type="evidence" value="ECO:0007669"/>
    <property type="project" value="TreeGrafter"/>
</dbReference>
<dbReference type="InterPro" id="IPR010255">
    <property type="entry name" value="Haem_peroxidase_sf"/>
</dbReference>
<dbReference type="GO" id="GO:0046872">
    <property type="term" value="F:metal ion binding"/>
    <property type="evidence" value="ECO:0007669"/>
    <property type="project" value="UniProtKB-KW"/>
</dbReference>
<dbReference type="PROSITE" id="PS00436">
    <property type="entry name" value="PEROXIDASE_2"/>
    <property type="match status" value="1"/>
</dbReference>
<evidence type="ECO:0000313" key="10">
    <source>
        <dbReference type="EMBL" id="KNC72385.1"/>
    </source>
</evidence>
<dbReference type="STRING" id="667725.A0A0L0F6N9"/>
<sequence length="621" mass="67510">MCPHLVAQRGAVNNHLQYDKHKITVRATDEPRGMESYADVKTDIAALLTDSQSSWPADFGNYGPFMIRLAWHCSGTYRTSDGRGGCDGGRIRFDPELTWEDNANLNEALKLLEPVKEKYGDVLSWGDLIVLTGNVAIETMGGPVLGFCGGRVDSKDGNESIPLGPTAYQEELAPCEINGQCEAPLGPTTIGLIYVNPEGPMGVPDPVGSAVDVRSSFGRMGMNDSETVALIGGGHAFGKTHGACDDPPCGSGEMEGKGPNTFTSGFEGPWTIDPTTWDNSYYTNLLDYEWSEVDGPGGHVQWETDDLPGVMMLTADISLINDEEYLPLVQEFAKDQDALDKAFIYAWYKLTTRDMGPAERCMGDDVPPPQPFQNPLPASNSSSVDFDEVNTKINEIMNTESDILAPDTDADGNPYYGAYFVTLAYQCASTFRATDNGGGCNGASIRYEPQKSWPRNVNMDKVMELLQPVKDEFEDLSWADLIVAAGHAAIVDAGGKDAFKGGRSDAPNGDYAATLELRDYYLNPIIANVDNAKVMGLTVEEFVALAARPRSASHEATLGYVGSYTDDPSTLSNGYFNLLLDEDWQMIPDSVNGYKAEGKDLYMEDFDLALLDDPEMKAAVE</sequence>
<evidence type="ECO:0000256" key="4">
    <source>
        <dbReference type="ARBA" id="ARBA00022723"/>
    </source>
</evidence>
<keyword evidence="4" id="KW-0479">Metal-binding</keyword>
<dbReference type="eggNOG" id="ENOG502QTDY">
    <property type="taxonomic scope" value="Eukaryota"/>
</dbReference>
<dbReference type="CDD" id="cd00314">
    <property type="entry name" value="plant_peroxidase_like"/>
    <property type="match status" value="1"/>
</dbReference>
<dbReference type="PROSITE" id="PS00435">
    <property type="entry name" value="PEROXIDASE_1"/>
    <property type="match status" value="1"/>
</dbReference>
<dbReference type="PROSITE" id="PS50873">
    <property type="entry name" value="PEROXIDASE_4"/>
    <property type="match status" value="1"/>
</dbReference>
<dbReference type="Gene3D" id="1.10.520.10">
    <property type="match status" value="2"/>
</dbReference>
<dbReference type="InterPro" id="IPR002016">
    <property type="entry name" value="Haem_peroxidase"/>
</dbReference>
<dbReference type="Pfam" id="PF00141">
    <property type="entry name" value="peroxidase"/>
    <property type="match status" value="2"/>
</dbReference>
<name>A0A0L0F6N9_9EUKA</name>
<accession>A0A0L0F6N9</accession>
<dbReference type="Gene3D" id="1.10.420.10">
    <property type="entry name" value="Peroxidase, domain 2"/>
    <property type="match status" value="2"/>
</dbReference>
<reference evidence="10 11" key="1">
    <citation type="submission" date="2011-02" db="EMBL/GenBank/DDBJ databases">
        <title>The Genome Sequence of Sphaeroforma arctica JP610.</title>
        <authorList>
            <consortium name="The Broad Institute Genome Sequencing Platform"/>
            <person name="Russ C."/>
            <person name="Cuomo C."/>
            <person name="Young S.K."/>
            <person name="Zeng Q."/>
            <person name="Gargeya S."/>
            <person name="Alvarado L."/>
            <person name="Berlin A."/>
            <person name="Chapman S.B."/>
            <person name="Chen Z."/>
            <person name="Freedman E."/>
            <person name="Gellesch M."/>
            <person name="Goldberg J."/>
            <person name="Griggs A."/>
            <person name="Gujja S."/>
            <person name="Heilman E."/>
            <person name="Heiman D."/>
            <person name="Howarth C."/>
            <person name="Mehta T."/>
            <person name="Neiman D."/>
            <person name="Pearson M."/>
            <person name="Roberts A."/>
            <person name="Saif S."/>
            <person name="Shea T."/>
            <person name="Shenoy N."/>
            <person name="Sisk P."/>
            <person name="Stolte C."/>
            <person name="Sykes S."/>
            <person name="White J."/>
            <person name="Yandava C."/>
            <person name="Burger G."/>
            <person name="Gray M.W."/>
            <person name="Holland P.W.H."/>
            <person name="King N."/>
            <person name="Lang F.B.F."/>
            <person name="Roger A.J."/>
            <person name="Ruiz-Trillo I."/>
            <person name="Haas B."/>
            <person name="Nusbaum C."/>
            <person name="Birren B."/>
        </authorList>
    </citation>
    <scope>NUCLEOTIDE SEQUENCE [LARGE SCALE GENOMIC DNA]</scope>
    <source>
        <strain evidence="10 11">JP610</strain>
    </source>
</reference>
<proteinExistence type="predicted"/>
<dbReference type="PANTHER" id="PTHR30555">
    <property type="entry name" value="HYDROPEROXIDASE I, BIFUNCTIONAL CATALASE-PEROXIDASE"/>
    <property type="match status" value="1"/>
</dbReference>
<comment type="catalytic activity">
    <reaction evidence="8">
        <text>2 H2O2 = O2 + 2 H2O</text>
        <dbReference type="Rhea" id="RHEA:20309"/>
        <dbReference type="ChEBI" id="CHEBI:15377"/>
        <dbReference type="ChEBI" id="CHEBI:15379"/>
        <dbReference type="ChEBI" id="CHEBI:16240"/>
        <dbReference type="EC" id="1.11.1.21"/>
    </reaction>
</comment>
<dbReference type="PANTHER" id="PTHR30555:SF0">
    <property type="entry name" value="CATALASE-PEROXIDASE"/>
    <property type="match status" value="1"/>
</dbReference>
<evidence type="ECO:0000256" key="2">
    <source>
        <dbReference type="ARBA" id="ARBA00022559"/>
    </source>
</evidence>
<dbReference type="GeneID" id="25915561"/>
<dbReference type="InterPro" id="IPR019794">
    <property type="entry name" value="Peroxidases_AS"/>
</dbReference>
<keyword evidence="7" id="KW-0376">Hydrogen peroxide</keyword>
<evidence type="ECO:0000259" key="9">
    <source>
        <dbReference type="PROSITE" id="PS50873"/>
    </source>
</evidence>
<evidence type="ECO:0000256" key="7">
    <source>
        <dbReference type="ARBA" id="ARBA00023324"/>
    </source>
</evidence>
<dbReference type="InterPro" id="IPR019793">
    <property type="entry name" value="Peroxidases_heam-ligand_BS"/>
</dbReference>
<feature type="domain" description="Plant heme peroxidase family profile" evidence="9">
    <location>
        <begin position="73"/>
        <end position="364"/>
    </location>
</feature>
<comment type="cofactor">
    <cofactor evidence="1">
        <name>heme b</name>
        <dbReference type="ChEBI" id="CHEBI:60344"/>
    </cofactor>
</comment>
<dbReference type="OrthoDB" id="407695at2759"/>
<feature type="non-terminal residue" evidence="10">
    <location>
        <position position="621"/>
    </location>
</feature>
<keyword evidence="6" id="KW-0408">Iron</keyword>
<evidence type="ECO:0000256" key="3">
    <source>
        <dbReference type="ARBA" id="ARBA00022617"/>
    </source>
</evidence>
<dbReference type="SUPFAM" id="SSF48113">
    <property type="entry name" value="Heme-dependent peroxidases"/>
    <property type="match status" value="2"/>
</dbReference>
<evidence type="ECO:0000256" key="1">
    <source>
        <dbReference type="ARBA" id="ARBA00001970"/>
    </source>
</evidence>